<dbReference type="Proteomes" id="UP000248021">
    <property type="component" value="Unassembled WGS sequence"/>
</dbReference>
<keyword evidence="2" id="KW-0472">Membrane</keyword>
<keyword evidence="2" id="KW-1133">Transmembrane helix</keyword>
<dbReference type="PANTHER" id="PTHR18898">
    <property type="entry name" value="NUCLEOPROTEIN TPR-RELATED"/>
    <property type="match status" value="1"/>
</dbReference>
<dbReference type="AlphaFoldDB" id="A0A2V3TSC8"/>
<evidence type="ECO:0000256" key="2">
    <source>
        <dbReference type="SAM" id="Phobius"/>
    </source>
</evidence>
<organism evidence="3 4">
    <name type="scientific">Chelatococcus asaccharovorans</name>
    <dbReference type="NCBI Taxonomy" id="28210"/>
    <lineage>
        <taxon>Bacteria</taxon>
        <taxon>Pseudomonadati</taxon>
        <taxon>Pseudomonadota</taxon>
        <taxon>Alphaproteobacteria</taxon>
        <taxon>Hyphomicrobiales</taxon>
        <taxon>Chelatococcaceae</taxon>
        <taxon>Chelatococcus</taxon>
    </lineage>
</organism>
<dbReference type="EMBL" id="QJJK01000021">
    <property type="protein sequence ID" value="PXW51162.1"/>
    <property type="molecule type" value="Genomic_DNA"/>
</dbReference>
<proteinExistence type="predicted"/>
<dbReference type="Gene3D" id="1.20.5.170">
    <property type="match status" value="1"/>
</dbReference>
<evidence type="ECO:0000256" key="1">
    <source>
        <dbReference type="SAM" id="Coils"/>
    </source>
</evidence>
<dbReference type="PANTHER" id="PTHR18898:SF2">
    <property type="entry name" value="NUCLEOPROTEIN TPR"/>
    <property type="match status" value="1"/>
</dbReference>
<dbReference type="GO" id="GO:0017056">
    <property type="term" value="F:structural constituent of nuclear pore"/>
    <property type="evidence" value="ECO:0007669"/>
    <property type="project" value="TreeGrafter"/>
</dbReference>
<dbReference type="GO" id="GO:0006406">
    <property type="term" value="P:mRNA export from nucleus"/>
    <property type="evidence" value="ECO:0007669"/>
    <property type="project" value="TreeGrafter"/>
</dbReference>
<feature type="transmembrane region" description="Helical" evidence="2">
    <location>
        <begin position="12"/>
        <end position="37"/>
    </location>
</feature>
<evidence type="ECO:0000313" key="3">
    <source>
        <dbReference type="EMBL" id="PXW51162.1"/>
    </source>
</evidence>
<accession>A0A2V3TSC8</accession>
<reference evidence="3 4" key="1">
    <citation type="submission" date="2018-05" db="EMBL/GenBank/DDBJ databases">
        <title>Genomic Encyclopedia of Type Strains, Phase IV (KMG-IV): sequencing the most valuable type-strain genomes for metagenomic binning, comparative biology and taxonomic classification.</title>
        <authorList>
            <person name="Goeker M."/>
        </authorList>
    </citation>
    <scope>NUCLEOTIDE SEQUENCE [LARGE SCALE GENOMIC DNA]</scope>
    <source>
        <strain evidence="3 4">DSM 6462</strain>
    </source>
</reference>
<keyword evidence="4" id="KW-1185">Reference proteome</keyword>
<name>A0A2V3TSC8_9HYPH</name>
<dbReference type="Gene3D" id="1.10.287.1490">
    <property type="match status" value="1"/>
</dbReference>
<feature type="coiled-coil region" evidence="1">
    <location>
        <begin position="91"/>
        <end position="250"/>
    </location>
</feature>
<comment type="caution">
    <text evidence="3">The sequence shown here is derived from an EMBL/GenBank/DDBJ whole genome shotgun (WGS) entry which is preliminary data.</text>
</comment>
<keyword evidence="2" id="KW-0812">Transmembrane</keyword>
<dbReference type="OrthoDB" id="9817124at2"/>
<keyword evidence="1" id="KW-0175">Coiled coil</keyword>
<evidence type="ECO:0000313" key="4">
    <source>
        <dbReference type="Proteomes" id="UP000248021"/>
    </source>
</evidence>
<sequence>MRRPNRSIETFDISLMAVVTKAMGAFLVMMLLLLPYYSSSPLGKDEAQDLAKKVQDADAKIQNVLGRLGDSALRRDLNAARDQLGSGQQLVNQLKRYVDQLSSQVNRLEERLKMVAADLEQLKRENARLAPLEAENSRLEEENARLREELERLKQQIAQLQLSTPERVAELQMRIRELEAEIARLRQENAGLRSQVADLQSQVGQMRQRVAQLEQENAALYATAARVAPLEQENRELKREIADSEAKRRRYPVLTGTVVSDNCGETLAFGAYTSGTVFAGQNVKYLLNQAGGLGNRSNPLSIRPQTSSAATGHVSTFVIRNDARNPNRYFLVLSDRRPPKSQNPGALQARATDCRATILVSYTVSDRQYNTWWQDRTMRAGSAVEYVGDVVIDADDSMSLVAPSPEGQQWMDDQIAHSVILPPDAPSVTPPKPQP</sequence>
<protein>
    <submittedName>
        <fullName evidence="3">Uncharacterized protein</fullName>
    </submittedName>
</protein>
<gene>
    <name evidence="3" type="ORF">C7450_12153</name>
</gene>
<dbReference type="RefSeq" id="WP_068184971.1">
    <property type="nucleotide sequence ID" value="NZ_JAHBRY010000004.1"/>
</dbReference>